<dbReference type="SUPFAM" id="SSF100910">
    <property type="entry name" value="Chemosensory protein Csp2"/>
    <property type="match status" value="1"/>
</dbReference>
<protein>
    <submittedName>
        <fullName evidence="2">Uncharacterized protein</fullName>
    </submittedName>
</protein>
<gene>
    <name evidence="2" type="ORF">LPLAT_LOCUS6441</name>
</gene>
<proteinExistence type="predicted"/>
<accession>A0AAV2NKX6</accession>
<dbReference type="AlphaFoldDB" id="A0AAV2NKX6"/>
<dbReference type="InterPro" id="IPR005055">
    <property type="entry name" value="A10/PebIII"/>
</dbReference>
<dbReference type="InterPro" id="IPR036682">
    <property type="entry name" value="OS_D_A10/PebIII_sf"/>
</dbReference>
<feature type="chain" id="PRO_5043674068" evidence="1">
    <location>
        <begin position="21"/>
        <end position="119"/>
    </location>
</feature>
<evidence type="ECO:0000313" key="3">
    <source>
        <dbReference type="Proteomes" id="UP001497644"/>
    </source>
</evidence>
<keyword evidence="3" id="KW-1185">Reference proteome</keyword>
<dbReference type="PANTHER" id="PTHR11257:SF13">
    <property type="entry name" value="GEO07322P1"/>
    <property type="match status" value="1"/>
</dbReference>
<evidence type="ECO:0000256" key="1">
    <source>
        <dbReference type="SAM" id="SignalP"/>
    </source>
</evidence>
<dbReference type="EMBL" id="OZ034825">
    <property type="protein sequence ID" value="CAL1680423.1"/>
    <property type="molecule type" value="Genomic_DNA"/>
</dbReference>
<dbReference type="Gene3D" id="1.10.2080.10">
    <property type="entry name" value="Insect odorant-binding protein A10/Ejaculatory bulb-specific protein 3"/>
    <property type="match status" value="1"/>
</dbReference>
<dbReference type="PANTHER" id="PTHR11257">
    <property type="entry name" value="CHEMOSENSORY PROTEIN-RELATED"/>
    <property type="match status" value="1"/>
</dbReference>
<name>A0AAV2NKX6_9HYME</name>
<keyword evidence="1" id="KW-0732">Signal</keyword>
<dbReference type="Proteomes" id="UP001497644">
    <property type="component" value="Chromosome 2"/>
</dbReference>
<reference evidence="2" key="1">
    <citation type="submission" date="2024-04" db="EMBL/GenBank/DDBJ databases">
        <authorList>
            <consortium name="Molecular Ecology Group"/>
        </authorList>
    </citation>
    <scope>NUCLEOTIDE SEQUENCE</scope>
</reference>
<dbReference type="Pfam" id="PF03392">
    <property type="entry name" value="OS-D"/>
    <property type="match status" value="1"/>
</dbReference>
<feature type="signal peptide" evidence="1">
    <location>
        <begin position="1"/>
        <end position="20"/>
    </location>
</feature>
<evidence type="ECO:0000313" key="2">
    <source>
        <dbReference type="EMBL" id="CAL1680423.1"/>
    </source>
</evidence>
<sequence>MTRLNCIVTLIGIALLCVFAEELYSDQYDYIDMNNILNNEKLRNQYYNCFMETGPCLTADAKFFREVASEAFQTKCKRCTEKQKEMMDVVVSWYTQNEPDQFQALVAKTLEDMKKKNIA</sequence>
<organism evidence="2 3">
    <name type="scientific">Lasius platythorax</name>
    <dbReference type="NCBI Taxonomy" id="488582"/>
    <lineage>
        <taxon>Eukaryota</taxon>
        <taxon>Metazoa</taxon>
        <taxon>Ecdysozoa</taxon>
        <taxon>Arthropoda</taxon>
        <taxon>Hexapoda</taxon>
        <taxon>Insecta</taxon>
        <taxon>Pterygota</taxon>
        <taxon>Neoptera</taxon>
        <taxon>Endopterygota</taxon>
        <taxon>Hymenoptera</taxon>
        <taxon>Apocrita</taxon>
        <taxon>Aculeata</taxon>
        <taxon>Formicoidea</taxon>
        <taxon>Formicidae</taxon>
        <taxon>Formicinae</taxon>
        <taxon>Lasius</taxon>
        <taxon>Lasius</taxon>
    </lineage>
</organism>